<evidence type="ECO:0000256" key="7">
    <source>
        <dbReference type="ARBA" id="ARBA00023293"/>
    </source>
</evidence>
<evidence type="ECO:0000313" key="12">
    <source>
        <dbReference type="Proteomes" id="UP000504606"/>
    </source>
</evidence>
<dbReference type="Pfam" id="PF00211">
    <property type="entry name" value="Guanylate_cyc"/>
    <property type="match status" value="1"/>
</dbReference>
<feature type="compositionally biased region" description="Acidic residues" evidence="10">
    <location>
        <begin position="610"/>
        <end position="627"/>
    </location>
</feature>
<dbReference type="Pfam" id="PF07701">
    <property type="entry name" value="HNOBA"/>
    <property type="match status" value="1"/>
</dbReference>
<dbReference type="RefSeq" id="XP_052121118.1">
    <property type="nucleotide sequence ID" value="XM_052265158.1"/>
</dbReference>
<dbReference type="GO" id="GO:0038060">
    <property type="term" value="P:nitric oxide-cGMP-mediated signaling"/>
    <property type="evidence" value="ECO:0007669"/>
    <property type="project" value="TreeGrafter"/>
</dbReference>
<dbReference type="InterPro" id="IPR018297">
    <property type="entry name" value="A/G_cyclase_CS"/>
</dbReference>
<feature type="compositionally biased region" description="Low complexity" evidence="10">
    <location>
        <begin position="748"/>
        <end position="766"/>
    </location>
</feature>
<evidence type="ECO:0000256" key="4">
    <source>
        <dbReference type="ARBA" id="ARBA00022741"/>
    </source>
</evidence>
<dbReference type="InterPro" id="IPR001054">
    <property type="entry name" value="A/G_cyclase"/>
</dbReference>
<comment type="subcellular location">
    <subcellularLocation>
        <location evidence="1">Cytoplasm</location>
    </subcellularLocation>
</comment>
<gene>
    <name evidence="13" type="primary">LOC113210213</name>
</gene>
<dbReference type="InterPro" id="IPR042463">
    <property type="entry name" value="HNOB_dom_associated_sf"/>
</dbReference>
<keyword evidence="7" id="KW-0141">cGMP biosynthesis</keyword>
<keyword evidence="3" id="KW-0963">Cytoplasm</keyword>
<dbReference type="GeneID" id="113210213"/>
<dbReference type="InterPro" id="IPR011645">
    <property type="entry name" value="HNOB_dom_associated"/>
</dbReference>
<sequence length="1056" mass="116228">MYGLLLENMSDYIITKYGAERWEEIRRLASVEQPSFSVHQVYPENLIPRLSNRAIEVLGVTEKEFFEGMGVHFVGFVSQYGYDRVLSVLGRHMRDFLNGLDNLHEYLKFSYPRMRAPSFICENETRQGLTLHYRSKRRGFVYYTMGQIKEVARHFYRKEMGIEVVREELLVDTVHVTFQLTFDNRAFGLASLTMTREEKHLPVSASVLFEIFPFCIVFSSDMVVRSIGNSLMVILPDLVGNKITNWFDLVRPLVAFQFQKILNRTNNIFELVTVEPVLTGRPFDRNRSMLLSDESASDGSAEKNLRLKGQMIYMDDWRMMMYLGTPVMPDLSSLVSTGLYINDLPMHDFSRDLMLAGTQQSVELKLALDQEQHKSKKLEESMRRLDMEMRRTDELLYQMIPKAVADRLRNGENPIDTCQMFHSVSILFADVVTFTEICSRLSPMEVVSMLNGMYSIFDTLTERNRVYKVETIGDAYMVVSGAPEREDNHAEKVCDMALDMLDAIKGLKDPSTGSHLCIRVGVHSGAVVAGIVGLKMPRYCLFGDSVNTASRMESTSEAMRVHVSQPTRDLLPACYQLVERGEVQVKGKGSMKTYWLEGRTSAARALLAAQEEEEHEDLEESLDQDEDSSTKDLARDLEDDRSVYSPVTFQEIAKRSLVSSPKRQAGRSNSTGSVQPFTSPRLLLAQEAKQAETQYVSMAPCSPSGRLVGVAVGSLATGTPAAVALGSGAHHRPSWNPPLQITSPPTSPSSKSSSQRGSLGSLGNLGSVGVMAGTALAPKFTRRGSLSVHCTPKTVEEATSVFQWGHPSEGDPYGMKVRPGSRRASVTSSSMVGVAPRPSTPLPSSPAPSPPSTPSAPDTPPAPPPPPPVEVRALVSSGTQAGPTTACTATSPLMATKVMALQEPDWFPLPSTAEPPRDLHCYPAPASDTSGTSAAFARCSPEDRAASQSPGPRRGLAASTATTRSLEVLDIPQDGGVQQGEPCRRRALHHQHRPGRPRQRMTRSQSHHQHFHQHHHHHHGCGPSGPVTPAGAGAGLAPAPRQAAPRRSKSTGCAVT</sequence>
<feature type="compositionally biased region" description="Basic residues" evidence="10">
    <location>
        <begin position="985"/>
        <end position="1020"/>
    </location>
</feature>
<dbReference type="AlphaFoldDB" id="A0A9C6U3S4"/>
<organism evidence="12 13">
    <name type="scientific">Frankliniella occidentalis</name>
    <name type="common">Western flower thrips</name>
    <name type="synonym">Euthrips occidentalis</name>
    <dbReference type="NCBI Taxonomy" id="133901"/>
    <lineage>
        <taxon>Eukaryota</taxon>
        <taxon>Metazoa</taxon>
        <taxon>Ecdysozoa</taxon>
        <taxon>Arthropoda</taxon>
        <taxon>Hexapoda</taxon>
        <taxon>Insecta</taxon>
        <taxon>Pterygota</taxon>
        <taxon>Neoptera</taxon>
        <taxon>Paraneoptera</taxon>
        <taxon>Thysanoptera</taxon>
        <taxon>Terebrantia</taxon>
        <taxon>Thripoidea</taxon>
        <taxon>Thripidae</taxon>
        <taxon>Frankliniella</taxon>
    </lineage>
</organism>
<keyword evidence="6 8" id="KW-0456">Lyase</keyword>
<proteinExistence type="inferred from homology"/>
<evidence type="ECO:0000259" key="11">
    <source>
        <dbReference type="PROSITE" id="PS50125"/>
    </source>
</evidence>
<evidence type="ECO:0000256" key="8">
    <source>
        <dbReference type="RuleBase" id="RU000405"/>
    </source>
</evidence>
<dbReference type="GO" id="GO:0004383">
    <property type="term" value="F:guanylate cyclase activity"/>
    <property type="evidence" value="ECO:0007669"/>
    <property type="project" value="UniProtKB-EC"/>
</dbReference>
<name>A0A9C6U3S4_FRAOC</name>
<evidence type="ECO:0000256" key="6">
    <source>
        <dbReference type="ARBA" id="ARBA00023239"/>
    </source>
</evidence>
<feature type="region of interest" description="Disordered" evidence="10">
    <location>
        <begin position="918"/>
        <end position="1056"/>
    </location>
</feature>
<dbReference type="Gene3D" id="3.90.1520.10">
    <property type="entry name" value="H-NOX domain"/>
    <property type="match status" value="1"/>
</dbReference>
<keyword evidence="12" id="KW-1185">Reference proteome</keyword>
<dbReference type="Proteomes" id="UP000504606">
    <property type="component" value="Unplaced"/>
</dbReference>
<evidence type="ECO:0000256" key="9">
    <source>
        <dbReference type="SAM" id="Coils"/>
    </source>
</evidence>
<evidence type="ECO:0000256" key="3">
    <source>
        <dbReference type="ARBA" id="ARBA00022490"/>
    </source>
</evidence>
<dbReference type="InterPro" id="IPR038158">
    <property type="entry name" value="H-NOX_domain_sf"/>
</dbReference>
<dbReference type="Pfam" id="PF07700">
    <property type="entry name" value="HNOB"/>
    <property type="match status" value="1"/>
</dbReference>
<evidence type="ECO:0000256" key="5">
    <source>
        <dbReference type="ARBA" id="ARBA00023134"/>
    </source>
</evidence>
<dbReference type="GO" id="GO:0020037">
    <property type="term" value="F:heme binding"/>
    <property type="evidence" value="ECO:0007669"/>
    <property type="project" value="InterPro"/>
</dbReference>
<dbReference type="EC" id="4.6.1.2" evidence="2"/>
<dbReference type="OrthoDB" id="6127067at2759"/>
<dbReference type="PROSITE" id="PS50125">
    <property type="entry name" value="GUANYLATE_CYCLASE_2"/>
    <property type="match status" value="1"/>
</dbReference>
<feature type="region of interest" description="Disordered" evidence="10">
    <location>
        <begin position="655"/>
        <end position="679"/>
    </location>
</feature>
<dbReference type="SUPFAM" id="SSF55073">
    <property type="entry name" value="Nucleotide cyclase"/>
    <property type="match status" value="1"/>
</dbReference>
<feature type="compositionally biased region" description="Pro residues" evidence="10">
    <location>
        <begin position="838"/>
        <end position="869"/>
    </location>
</feature>
<feature type="region of interest" description="Disordered" evidence="10">
    <location>
        <begin position="609"/>
        <end position="639"/>
    </location>
</feature>
<dbReference type="SMART" id="SM00044">
    <property type="entry name" value="CYCc"/>
    <property type="match status" value="1"/>
</dbReference>
<comment type="similarity">
    <text evidence="8">Belongs to the adenylyl cyclase class-4/guanylyl cyclase family.</text>
</comment>
<dbReference type="GO" id="GO:0070026">
    <property type="term" value="F:nitric oxide binding"/>
    <property type="evidence" value="ECO:0007669"/>
    <property type="project" value="TreeGrafter"/>
</dbReference>
<dbReference type="CTD" id="41825"/>
<dbReference type="GO" id="GO:0070482">
    <property type="term" value="P:response to oxygen levels"/>
    <property type="evidence" value="ECO:0007669"/>
    <property type="project" value="TreeGrafter"/>
</dbReference>
<dbReference type="PANTHER" id="PTHR45655">
    <property type="entry name" value="GUANYLATE CYCLASE SOLUBLE SUBUNIT BETA-2"/>
    <property type="match status" value="1"/>
</dbReference>
<dbReference type="Gene3D" id="3.30.450.260">
    <property type="entry name" value="Haem NO binding associated domain"/>
    <property type="match status" value="1"/>
</dbReference>
<dbReference type="PANTHER" id="PTHR45655:SF10">
    <property type="entry name" value="SOLUBLE GUANYLATE CYCLASE 88E"/>
    <property type="match status" value="1"/>
</dbReference>
<dbReference type="SUPFAM" id="SSF111126">
    <property type="entry name" value="Ligand-binding domain in the NO signalling and Golgi transport"/>
    <property type="match status" value="1"/>
</dbReference>
<dbReference type="KEGG" id="foc:113210213"/>
<keyword evidence="5" id="KW-0342">GTP-binding</keyword>
<dbReference type="GO" id="GO:0005525">
    <property type="term" value="F:GTP binding"/>
    <property type="evidence" value="ECO:0007669"/>
    <property type="project" value="UniProtKB-KW"/>
</dbReference>
<feature type="compositionally biased region" description="Basic and acidic residues" evidence="10">
    <location>
        <begin position="628"/>
        <end position="639"/>
    </location>
</feature>
<dbReference type="GO" id="GO:0008074">
    <property type="term" value="C:guanylate cyclase complex, soluble"/>
    <property type="evidence" value="ECO:0007669"/>
    <property type="project" value="TreeGrafter"/>
</dbReference>
<dbReference type="GO" id="GO:0019826">
    <property type="term" value="F:oxygen sensor activity"/>
    <property type="evidence" value="ECO:0007669"/>
    <property type="project" value="TreeGrafter"/>
</dbReference>
<evidence type="ECO:0000256" key="10">
    <source>
        <dbReference type="SAM" id="MobiDB-lite"/>
    </source>
</evidence>
<accession>A0A9C6U3S4</accession>
<dbReference type="InterPro" id="IPR029787">
    <property type="entry name" value="Nucleotide_cyclase"/>
</dbReference>
<dbReference type="FunFam" id="3.30.70.1230:FF:000007">
    <property type="entry name" value="Guanylate cyclase soluble subunit alpha-3"/>
    <property type="match status" value="1"/>
</dbReference>
<dbReference type="Gene3D" id="6.10.250.780">
    <property type="match status" value="1"/>
</dbReference>
<feature type="domain" description="Guanylate cyclase" evidence="11">
    <location>
        <begin position="425"/>
        <end position="553"/>
    </location>
</feature>
<evidence type="ECO:0000313" key="13">
    <source>
        <dbReference type="RefSeq" id="XP_052121118.1"/>
    </source>
</evidence>
<feature type="region of interest" description="Disordered" evidence="10">
    <location>
        <begin position="804"/>
        <end position="872"/>
    </location>
</feature>
<dbReference type="PROSITE" id="PS00452">
    <property type="entry name" value="GUANYLATE_CYCLASE_1"/>
    <property type="match status" value="1"/>
</dbReference>
<protein>
    <recommendedName>
        <fullName evidence="2">guanylate cyclase</fullName>
        <ecNumber evidence="2">4.6.1.2</ecNumber>
    </recommendedName>
</protein>
<reference evidence="13" key="1">
    <citation type="submission" date="2025-08" db="UniProtKB">
        <authorList>
            <consortium name="RefSeq"/>
        </authorList>
    </citation>
    <scope>IDENTIFICATION</scope>
    <source>
        <tissue evidence="13">Whole organism</tissue>
    </source>
</reference>
<feature type="compositionally biased region" description="Polar residues" evidence="10">
    <location>
        <begin position="657"/>
        <end position="678"/>
    </location>
</feature>
<feature type="compositionally biased region" description="Low complexity" evidence="10">
    <location>
        <begin position="1024"/>
        <end position="1043"/>
    </location>
</feature>
<dbReference type="InterPro" id="IPR024096">
    <property type="entry name" value="NO_sig/Golgi_transp_ligand-bd"/>
</dbReference>
<dbReference type="Gene3D" id="3.30.70.1230">
    <property type="entry name" value="Nucleotide cyclase"/>
    <property type="match status" value="1"/>
</dbReference>
<feature type="coiled-coil region" evidence="9">
    <location>
        <begin position="368"/>
        <end position="395"/>
    </location>
</feature>
<feature type="region of interest" description="Disordered" evidence="10">
    <location>
        <begin position="725"/>
        <end position="766"/>
    </location>
</feature>
<evidence type="ECO:0000256" key="2">
    <source>
        <dbReference type="ARBA" id="ARBA00012202"/>
    </source>
</evidence>
<dbReference type="CDD" id="cd07302">
    <property type="entry name" value="CHD"/>
    <property type="match status" value="1"/>
</dbReference>
<keyword evidence="4" id="KW-0547">Nucleotide-binding</keyword>
<dbReference type="InterPro" id="IPR011644">
    <property type="entry name" value="Heme_NO-bd"/>
</dbReference>
<evidence type="ECO:0000256" key="1">
    <source>
        <dbReference type="ARBA" id="ARBA00004496"/>
    </source>
</evidence>
<keyword evidence="9" id="KW-0175">Coiled coil</keyword>